<evidence type="ECO:0000256" key="2">
    <source>
        <dbReference type="SAM" id="MobiDB-lite"/>
    </source>
</evidence>
<evidence type="ECO:0000259" key="3">
    <source>
        <dbReference type="PROSITE" id="PS50011"/>
    </source>
</evidence>
<proteinExistence type="predicted"/>
<evidence type="ECO:0000313" key="5">
    <source>
        <dbReference type="Proteomes" id="UP000278807"/>
    </source>
</evidence>
<dbReference type="Gene3D" id="3.30.200.20">
    <property type="entry name" value="Phosphorylase Kinase, domain 1"/>
    <property type="match status" value="1"/>
</dbReference>
<dbReference type="SMART" id="SM00220">
    <property type="entry name" value="S_TKc"/>
    <property type="match status" value="1"/>
</dbReference>
<dbReference type="EMBL" id="UZAE01014729">
    <property type="protein sequence ID" value="VDO14294.1"/>
    <property type="molecule type" value="Genomic_DNA"/>
</dbReference>
<reference evidence="4 5" key="2">
    <citation type="submission" date="2018-11" db="EMBL/GenBank/DDBJ databases">
        <authorList>
            <consortium name="Pathogen Informatics"/>
        </authorList>
    </citation>
    <scope>NUCLEOTIDE SEQUENCE [LARGE SCALE GENOMIC DNA]</scope>
</reference>
<dbReference type="PROSITE" id="PS50011">
    <property type="entry name" value="PROTEIN_KINASE_DOM"/>
    <property type="match status" value="1"/>
</dbReference>
<dbReference type="AlphaFoldDB" id="A0A0R3TYD8"/>
<dbReference type="Pfam" id="PF00069">
    <property type="entry name" value="Pkinase"/>
    <property type="match status" value="1"/>
</dbReference>
<evidence type="ECO:0000256" key="1">
    <source>
        <dbReference type="ARBA" id="ARBA00012513"/>
    </source>
</evidence>
<accession>A0A0R3TYD8</accession>
<dbReference type="GO" id="GO:0005524">
    <property type="term" value="F:ATP binding"/>
    <property type="evidence" value="ECO:0007669"/>
    <property type="project" value="InterPro"/>
</dbReference>
<evidence type="ECO:0000313" key="6">
    <source>
        <dbReference type="WBParaSite" id="HNAJ_0001288501-mRNA-1"/>
    </source>
</evidence>
<gene>
    <name evidence="4" type="ORF">HNAJ_LOCUS12861</name>
</gene>
<feature type="region of interest" description="Disordered" evidence="2">
    <location>
        <begin position="497"/>
        <end position="518"/>
    </location>
</feature>
<dbReference type="Proteomes" id="UP000278807">
    <property type="component" value="Unassembled WGS sequence"/>
</dbReference>
<dbReference type="STRING" id="102285.A0A0R3TYD8"/>
<evidence type="ECO:0000313" key="4">
    <source>
        <dbReference type="EMBL" id="VDO14294.1"/>
    </source>
</evidence>
<dbReference type="EC" id="2.7.11.1" evidence="1"/>
<name>A0A0R3TYD8_RODNA</name>
<feature type="domain" description="Protein kinase" evidence="3">
    <location>
        <begin position="74"/>
        <end position="430"/>
    </location>
</feature>
<feature type="compositionally biased region" description="Polar residues" evidence="2">
    <location>
        <begin position="12"/>
        <end position="21"/>
    </location>
</feature>
<protein>
    <recommendedName>
        <fullName evidence="1">non-specific serine/threonine protein kinase</fullName>
        <ecNumber evidence="1">2.7.11.1</ecNumber>
    </recommendedName>
</protein>
<dbReference type="InterPro" id="IPR011009">
    <property type="entry name" value="Kinase-like_dom_sf"/>
</dbReference>
<dbReference type="Gene3D" id="1.10.510.10">
    <property type="entry name" value="Transferase(Phosphotransferase) domain 1"/>
    <property type="match status" value="1"/>
</dbReference>
<feature type="region of interest" description="Disordered" evidence="2">
    <location>
        <begin position="154"/>
        <end position="179"/>
    </location>
</feature>
<sequence length="600" mass="67340">MMHELNKLKVSSPENVQNSGGSPKYENIFITSKVRHEVQAQNRRISLNPNTPKVGEEDDSKDLMHTGDMVKNRWRILQKIGGGGFGEIYQAVDTQSEQEKFNRAISNGTELCASCAAKAGTNLLRHISAVNSPLEDHIHILKCGVCERQFFSTTKTTPQRQSSEDALESIDSGNSSGYSERGSVIDNHIVAVKTESNTQSKQMLHMEVAVMRKLKGKKNFCDILACGKTHRINYIVMTLQGKNLSELRKKAANKSFGRSTSLRIICKCLDALQELHSVGYLHRDIKPSNFCLRREDSSEICLLDFGLVRPYTKPGTTNQIRPPRTTAGFRGTVRYASLNAHNYRELGRHDDLWSMYYMLVEFLSGQLPWHRRSEKDVVKKIKSETHPVELGVNAGLPQSIAATWVGHLNNLNYYTTPNYRELRHVIEQWLSTNGVDWNEPYDWQKQSMTRAESANSFTPIFKRNQPAGRQFVQNTKRPAHHESAGCLKRLDKRGFGSSMDLKRTESDGGGGTRGENGRSTVALCEDAVTNKNAATEKIMQDDENENFEDASEKLDPKDKIMGSHIDLAAAIPVEKRKTSENADKQILATSKVLGKLLACI</sequence>
<feature type="region of interest" description="Disordered" evidence="2">
    <location>
        <begin position="1"/>
        <end position="24"/>
    </location>
</feature>
<dbReference type="GO" id="GO:0004674">
    <property type="term" value="F:protein serine/threonine kinase activity"/>
    <property type="evidence" value="ECO:0007669"/>
    <property type="project" value="UniProtKB-EC"/>
</dbReference>
<dbReference type="InterPro" id="IPR050235">
    <property type="entry name" value="CK1_Ser-Thr_kinase"/>
</dbReference>
<dbReference type="WBParaSite" id="HNAJ_0001288501-mRNA-1">
    <property type="protein sequence ID" value="HNAJ_0001288501-mRNA-1"/>
    <property type="gene ID" value="HNAJ_0001288501"/>
</dbReference>
<dbReference type="SUPFAM" id="SSF56112">
    <property type="entry name" value="Protein kinase-like (PK-like)"/>
    <property type="match status" value="2"/>
</dbReference>
<dbReference type="OrthoDB" id="5979581at2759"/>
<keyword evidence="5" id="KW-1185">Reference proteome</keyword>
<dbReference type="PROSITE" id="PS00108">
    <property type="entry name" value="PROTEIN_KINASE_ST"/>
    <property type="match status" value="1"/>
</dbReference>
<dbReference type="InterPro" id="IPR008271">
    <property type="entry name" value="Ser/Thr_kinase_AS"/>
</dbReference>
<feature type="compositionally biased region" description="Basic and acidic residues" evidence="2">
    <location>
        <begin position="497"/>
        <end position="506"/>
    </location>
</feature>
<reference evidence="6" key="1">
    <citation type="submission" date="2017-02" db="UniProtKB">
        <authorList>
            <consortium name="WormBaseParasite"/>
        </authorList>
    </citation>
    <scope>IDENTIFICATION</scope>
</reference>
<dbReference type="InterPro" id="IPR000719">
    <property type="entry name" value="Prot_kinase_dom"/>
</dbReference>
<organism evidence="6">
    <name type="scientific">Rodentolepis nana</name>
    <name type="common">Dwarf tapeworm</name>
    <name type="synonym">Hymenolepis nana</name>
    <dbReference type="NCBI Taxonomy" id="102285"/>
    <lineage>
        <taxon>Eukaryota</taxon>
        <taxon>Metazoa</taxon>
        <taxon>Spiralia</taxon>
        <taxon>Lophotrochozoa</taxon>
        <taxon>Platyhelminthes</taxon>
        <taxon>Cestoda</taxon>
        <taxon>Eucestoda</taxon>
        <taxon>Cyclophyllidea</taxon>
        <taxon>Hymenolepididae</taxon>
        <taxon>Rodentolepis</taxon>
    </lineage>
</organism>
<dbReference type="PANTHER" id="PTHR11909">
    <property type="entry name" value="CASEIN KINASE-RELATED"/>
    <property type="match status" value="1"/>
</dbReference>